<dbReference type="EMBL" id="CAMAPE010000017">
    <property type="protein sequence ID" value="CAH9084311.1"/>
    <property type="molecule type" value="Genomic_DNA"/>
</dbReference>
<evidence type="ECO:0000313" key="1">
    <source>
        <dbReference type="EMBL" id="CAH9084311.1"/>
    </source>
</evidence>
<dbReference type="OrthoDB" id="768353at2759"/>
<reference evidence="1" key="1">
    <citation type="submission" date="2022-07" db="EMBL/GenBank/DDBJ databases">
        <authorList>
            <person name="Macas J."/>
            <person name="Novak P."/>
            <person name="Neumann P."/>
        </authorList>
    </citation>
    <scope>NUCLEOTIDE SEQUENCE</scope>
</reference>
<accession>A0A9P0Z329</accession>
<dbReference type="AlphaFoldDB" id="A0A9P0Z329"/>
<evidence type="ECO:0000313" key="2">
    <source>
        <dbReference type="Proteomes" id="UP001152484"/>
    </source>
</evidence>
<protein>
    <submittedName>
        <fullName evidence="1">Uncharacterized protein</fullName>
    </submittedName>
</protein>
<comment type="caution">
    <text evidence="1">The sequence shown here is derived from an EMBL/GenBank/DDBJ whole genome shotgun (WGS) entry which is preliminary data.</text>
</comment>
<gene>
    <name evidence="1" type="ORF">CEURO_LOCUS8959</name>
</gene>
<keyword evidence="2" id="KW-1185">Reference proteome</keyword>
<dbReference type="Proteomes" id="UP001152484">
    <property type="component" value="Unassembled WGS sequence"/>
</dbReference>
<organism evidence="1 2">
    <name type="scientific">Cuscuta europaea</name>
    <name type="common">European dodder</name>
    <dbReference type="NCBI Taxonomy" id="41803"/>
    <lineage>
        <taxon>Eukaryota</taxon>
        <taxon>Viridiplantae</taxon>
        <taxon>Streptophyta</taxon>
        <taxon>Embryophyta</taxon>
        <taxon>Tracheophyta</taxon>
        <taxon>Spermatophyta</taxon>
        <taxon>Magnoliopsida</taxon>
        <taxon>eudicotyledons</taxon>
        <taxon>Gunneridae</taxon>
        <taxon>Pentapetalae</taxon>
        <taxon>asterids</taxon>
        <taxon>lamiids</taxon>
        <taxon>Solanales</taxon>
        <taxon>Convolvulaceae</taxon>
        <taxon>Cuscuteae</taxon>
        <taxon>Cuscuta</taxon>
        <taxon>Cuscuta subgen. Cuscuta</taxon>
    </lineage>
</organism>
<sequence length="91" mass="10057">MTKEKGSSILIPIDPKNSSLIDFLAILTNFVGLTNDDFSSISKNLSNFDILKAYVDKPRIISAVEENSGLDVEDFEPPQFLSQNYSSSNLV</sequence>
<proteinExistence type="predicted"/>
<name>A0A9P0Z329_CUSEU</name>